<feature type="domain" description="ATPase" evidence="1">
    <location>
        <begin position="4"/>
        <end position="207"/>
    </location>
</feature>
<dbReference type="PANTHER" id="PTHR34704">
    <property type="entry name" value="ATPASE"/>
    <property type="match status" value="1"/>
</dbReference>
<dbReference type="InterPro" id="IPR027417">
    <property type="entry name" value="P-loop_NTPase"/>
</dbReference>
<gene>
    <name evidence="2" type="ORF">SAMN04487884_105132</name>
</gene>
<accession>A0A1H9P452</accession>
<evidence type="ECO:0000313" key="2">
    <source>
        <dbReference type="EMBL" id="SER42980.1"/>
    </source>
</evidence>
<dbReference type="OrthoDB" id="9813134at2"/>
<evidence type="ECO:0000259" key="1">
    <source>
        <dbReference type="Pfam" id="PF01637"/>
    </source>
</evidence>
<sequence>MLISREREKRTLLDALNSDESQFIAVYGRRRVGKTYLVRQVYGNQLTFDHSGLANGGMKEQIQAFTASIRRAGLEVEHDPKNWLAAFELLKDLIIKSRIRKKIIFIDELSWMDTQKSGLLVALENFWNGWASAREDVVLVVCASATSWMLDKIVHNKGGLYNRLTAQIYLKPFRLCECEEYLNSRKINLSRYDILELYMAIGGIPFYWKHVKKGLSVAQNIDAMFFAEDAPMKDEFKYLYASIFTNPQKYIDVVTALGTKKTGLTRNELAEEAGVPKSGYLTKIIDELISCGFIRKYTIWGKKTKDAVYQLTDFYTLFYFQFLRNKSTDEHFWSLQADTPLRNTWCGLAFERVCLDHVAEIKAKLGISGVLTEVHSWSCKPDVEKGIKGAQIDLVIVRNDRIINLCEMKYSISEYVFSRKDDESLRTKISSLKAISKTKHSIHPVLVTTYGLSEGMYSGILQAVVTSENLFAKL</sequence>
<protein>
    <recommendedName>
        <fullName evidence="1">ATPase domain-containing protein</fullName>
    </recommendedName>
</protein>
<dbReference type="AlphaFoldDB" id="A0A1H9P452"/>
<name>A0A1H9P452_BUTFI</name>
<dbReference type="PANTHER" id="PTHR34704:SF1">
    <property type="entry name" value="ATPASE"/>
    <property type="match status" value="1"/>
</dbReference>
<proteinExistence type="predicted"/>
<dbReference type="Gene3D" id="3.40.50.300">
    <property type="entry name" value="P-loop containing nucleotide triphosphate hydrolases"/>
    <property type="match status" value="1"/>
</dbReference>
<dbReference type="Pfam" id="PF01637">
    <property type="entry name" value="ATPase_2"/>
    <property type="match status" value="1"/>
</dbReference>
<dbReference type="GO" id="GO:0005524">
    <property type="term" value="F:ATP binding"/>
    <property type="evidence" value="ECO:0007669"/>
    <property type="project" value="InterPro"/>
</dbReference>
<dbReference type="InterPro" id="IPR011579">
    <property type="entry name" value="ATPase_dom"/>
</dbReference>
<dbReference type="SUPFAM" id="SSF52540">
    <property type="entry name" value="P-loop containing nucleoside triphosphate hydrolases"/>
    <property type="match status" value="1"/>
</dbReference>
<organism evidence="2 3">
    <name type="scientific">Butyrivibrio fibrisolvens</name>
    <dbReference type="NCBI Taxonomy" id="831"/>
    <lineage>
        <taxon>Bacteria</taxon>
        <taxon>Bacillati</taxon>
        <taxon>Bacillota</taxon>
        <taxon>Clostridia</taxon>
        <taxon>Lachnospirales</taxon>
        <taxon>Lachnospiraceae</taxon>
        <taxon>Butyrivibrio</taxon>
    </lineage>
</organism>
<reference evidence="2 3" key="1">
    <citation type="submission" date="2016-10" db="EMBL/GenBank/DDBJ databases">
        <authorList>
            <person name="de Groot N.N."/>
        </authorList>
    </citation>
    <scope>NUCLEOTIDE SEQUENCE [LARGE SCALE GENOMIC DNA]</scope>
    <source>
        <strain evidence="2 3">AR40</strain>
    </source>
</reference>
<evidence type="ECO:0000313" key="3">
    <source>
        <dbReference type="Proteomes" id="UP000182584"/>
    </source>
</evidence>
<dbReference type="Proteomes" id="UP000182584">
    <property type="component" value="Unassembled WGS sequence"/>
</dbReference>
<dbReference type="EMBL" id="FOGJ01000005">
    <property type="protein sequence ID" value="SER42980.1"/>
    <property type="molecule type" value="Genomic_DNA"/>
</dbReference>
<dbReference type="InterPro" id="IPR036390">
    <property type="entry name" value="WH_DNA-bd_sf"/>
</dbReference>
<dbReference type="SUPFAM" id="SSF46785">
    <property type="entry name" value="Winged helix' DNA-binding domain"/>
    <property type="match status" value="1"/>
</dbReference>
<dbReference type="RefSeq" id="WP_074754920.1">
    <property type="nucleotide sequence ID" value="NZ_FOGJ01000005.1"/>
</dbReference>